<dbReference type="InterPro" id="IPR001584">
    <property type="entry name" value="Integrase_cat-core"/>
</dbReference>
<organism evidence="2 3">
    <name type="scientific">Parnassius mnemosyne</name>
    <name type="common">clouded apollo</name>
    <dbReference type="NCBI Taxonomy" id="213953"/>
    <lineage>
        <taxon>Eukaryota</taxon>
        <taxon>Metazoa</taxon>
        <taxon>Ecdysozoa</taxon>
        <taxon>Arthropoda</taxon>
        <taxon>Hexapoda</taxon>
        <taxon>Insecta</taxon>
        <taxon>Pterygota</taxon>
        <taxon>Neoptera</taxon>
        <taxon>Endopterygota</taxon>
        <taxon>Lepidoptera</taxon>
        <taxon>Glossata</taxon>
        <taxon>Ditrysia</taxon>
        <taxon>Papilionoidea</taxon>
        <taxon>Papilionidae</taxon>
        <taxon>Parnassiinae</taxon>
        <taxon>Parnassini</taxon>
        <taxon>Parnassius</taxon>
        <taxon>Driopa</taxon>
    </lineage>
</organism>
<dbReference type="InterPro" id="IPR012337">
    <property type="entry name" value="RNaseH-like_sf"/>
</dbReference>
<evidence type="ECO:0000259" key="1">
    <source>
        <dbReference type="PROSITE" id="PS50994"/>
    </source>
</evidence>
<dbReference type="PANTHER" id="PTHR37984">
    <property type="entry name" value="PROTEIN CBG26694"/>
    <property type="match status" value="1"/>
</dbReference>
<dbReference type="AlphaFoldDB" id="A0AAV1M274"/>
<name>A0AAV1M274_9NEOP</name>
<sequence length="342" mass="39905">MWPRFGLPKQVVSDNGPPFFSNEVKQFLSSNGIEQIFSAPYHPASNGAAENAVKWCKRNIKKAIKCRTDIHTSLCRFLLAYRNNPHYTTGESPKEAKMCIGHNLRMRLDCLKPDQKELVKAQQKHLLRERLDNLRQVRSGSLVWSFIYQIEEKLAHLKDKEETYERFQADQKIQDENILCVSFDLQKVLNTPYSQKLEKATVSWTETEGKRGANEVSTILENYIKMVDDCRDKYFKGNLTGKISKVRTATFKKPEPQKIIVKYTMATDNPVEEIEITNKNKNLQLKKIYKTRLPISKKKYQDLWKLCTSMIIPEMYHYEYENFPCAANVQDTLQDTDVEDIF</sequence>
<feature type="domain" description="Integrase catalytic" evidence="1">
    <location>
        <begin position="1"/>
        <end position="101"/>
    </location>
</feature>
<dbReference type="EMBL" id="CAVLGL010000126">
    <property type="protein sequence ID" value="CAK1601274.1"/>
    <property type="molecule type" value="Genomic_DNA"/>
</dbReference>
<dbReference type="PROSITE" id="PS50994">
    <property type="entry name" value="INTEGRASE"/>
    <property type="match status" value="1"/>
</dbReference>
<dbReference type="GO" id="GO:0003676">
    <property type="term" value="F:nucleic acid binding"/>
    <property type="evidence" value="ECO:0007669"/>
    <property type="project" value="InterPro"/>
</dbReference>
<protein>
    <recommendedName>
        <fullName evidence="1">Integrase catalytic domain-containing protein</fullName>
    </recommendedName>
</protein>
<dbReference type="SUPFAM" id="SSF53098">
    <property type="entry name" value="Ribonuclease H-like"/>
    <property type="match status" value="1"/>
</dbReference>
<accession>A0AAV1M274</accession>
<dbReference type="GO" id="GO:0015074">
    <property type="term" value="P:DNA integration"/>
    <property type="evidence" value="ECO:0007669"/>
    <property type="project" value="InterPro"/>
</dbReference>
<proteinExistence type="predicted"/>
<comment type="caution">
    <text evidence="2">The sequence shown here is derived from an EMBL/GenBank/DDBJ whole genome shotgun (WGS) entry which is preliminary data.</text>
</comment>
<dbReference type="InterPro" id="IPR050951">
    <property type="entry name" value="Retrovirus_Pol_polyprotein"/>
</dbReference>
<dbReference type="Proteomes" id="UP001314205">
    <property type="component" value="Unassembled WGS sequence"/>
</dbReference>
<keyword evidence="3" id="KW-1185">Reference proteome</keyword>
<dbReference type="PANTHER" id="PTHR37984:SF5">
    <property type="entry name" value="PROTEIN NYNRIN-LIKE"/>
    <property type="match status" value="1"/>
</dbReference>
<dbReference type="Gene3D" id="3.30.420.10">
    <property type="entry name" value="Ribonuclease H-like superfamily/Ribonuclease H"/>
    <property type="match status" value="1"/>
</dbReference>
<evidence type="ECO:0000313" key="3">
    <source>
        <dbReference type="Proteomes" id="UP001314205"/>
    </source>
</evidence>
<reference evidence="2 3" key="1">
    <citation type="submission" date="2023-11" db="EMBL/GenBank/DDBJ databases">
        <authorList>
            <person name="Hedman E."/>
            <person name="Englund M."/>
            <person name="Stromberg M."/>
            <person name="Nyberg Akerstrom W."/>
            <person name="Nylinder S."/>
            <person name="Jareborg N."/>
            <person name="Kallberg Y."/>
            <person name="Kronander E."/>
        </authorList>
    </citation>
    <scope>NUCLEOTIDE SEQUENCE [LARGE SCALE GENOMIC DNA]</scope>
</reference>
<evidence type="ECO:0000313" key="2">
    <source>
        <dbReference type="EMBL" id="CAK1601274.1"/>
    </source>
</evidence>
<gene>
    <name evidence="2" type="ORF">PARMNEM_LOCUS19934</name>
</gene>
<dbReference type="InterPro" id="IPR036397">
    <property type="entry name" value="RNaseH_sf"/>
</dbReference>